<evidence type="ECO:0000313" key="8">
    <source>
        <dbReference type="RefSeq" id="XP_018495153.1"/>
    </source>
</evidence>
<evidence type="ECO:0000313" key="7">
    <source>
        <dbReference type="Proteomes" id="UP000694867"/>
    </source>
</evidence>
<keyword evidence="2 8" id="KW-0689">Ribosomal protein</keyword>
<keyword evidence="7" id="KW-1185">Reference proteome</keyword>
<dbReference type="GeneID" id="100901610"/>
<dbReference type="KEGG" id="goe:100901610"/>
<organism evidence="7 8">
    <name type="scientific">Galendromus occidentalis</name>
    <name type="common">western predatory mite</name>
    <dbReference type="NCBI Taxonomy" id="34638"/>
    <lineage>
        <taxon>Eukaryota</taxon>
        <taxon>Metazoa</taxon>
        <taxon>Ecdysozoa</taxon>
        <taxon>Arthropoda</taxon>
        <taxon>Chelicerata</taxon>
        <taxon>Arachnida</taxon>
        <taxon>Acari</taxon>
        <taxon>Parasitiformes</taxon>
        <taxon>Mesostigmata</taxon>
        <taxon>Gamasina</taxon>
        <taxon>Phytoseioidea</taxon>
        <taxon>Phytoseiidae</taxon>
        <taxon>Typhlodrominae</taxon>
        <taxon>Galendromus</taxon>
    </lineage>
</organism>
<accession>A0AAJ7P9U9</accession>
<name>A0AAJ7P9U9_9ACAR</name>
<evidence type="ECO:0000256" key="3">
    <source>
        <dbReference type="ARBA" id="ARBA00023274"/>
    </source>
</evidence>
<dbReference type="PANTHER" id="PTHR11229">
    <property type="entry name" value="50S RIBOSOMAL PROTEIN L3"/>
    <property type="match status" value="1"/>
</dbReference>
<dbReference type="GO" id="GO:0006412">
    <property type="term" value="P:translation"/>
    <property type="evidence" value="ECO:0007669"/>
    <property type="project" value="InterPro"/>
</dbReference>
<comment type="similarity">
    <text evidence="1">Belongs to the universal ribosomal protein uL3 family.</text>
</comment>
<dbReference type="Gene3D" id="2.40.30.10">
    <property type="entry name" value="Translation factors"/>
    <property type="match status" value="2"/>
</dbReference>
<dbReference type="Proteomes" id="UP000694867">
    <property type="component" value="Unplaced"/>
</dbReference>
<sequence length="386" mass="43500">MSGLLTRLFSSQLQISCSRLAPLAGTQCVQHLQIREKSTKPKRRKVHPFHWWAPKNRADMSEDLLTEKNQVFLQQVAERIYLAPGESPLNEEPWPIGTYQEGSRRTGIIAKKIGVVPMWLKSGKRVLASMLHVCEQNVITYMDPETYARTRFGFRGKGHGCLIVGAESRDPTRFRQEYLDLFKESGVAPKKKLTKFLVTPNAALQPGTPLFAGHFKVGNYVNIYGKTIDRGFLGAKRRWGMKGGRATHGTTKNHNRMGAMGGPRGRILKGKKMGGHDGQERRLLVGVKILRINYKHGVIYVRGPSVMGEIGAFVQIYDALIPEKRPKEDNMPPFPTYFPAETDPLPEDVFDETVHPFDAPSIEFEQEVQVKRKLKVKARAKAAGKR</sequence>
<dbReference type="AlphaFoldDB" id="A0AAJ7P9U9"/>
<gene>
    <name evidence="8" type="primary">LOC100901610</name>
</gene>
<reference evidence="8" key="1">
    <citation type="submission" date="2025-08" db="UniProtKB">
        <authorList>
            <consortium name="RefSeq"/>
        </authorList>
    </citation>
    <scope>IDENTIFICATION</scope>
</reference>
<dbReference type="GO" id="GO:0003735">
    <property type="term" value="F:structural constituent of ribosome"/>
    <property type="evidence" value="ECO:0007669"/>
    <property type="project" value="InterPro"/>
</dbReference>
<dbReference type="InterPro" id="IPR000597">
    <property type="entry name" value="Ribosomal_uL3"/>
</dbReference>
<dbReference type="GO" id="GO:0005762">
    <property type="term" value="C:mitochondrial large ribosomal subunit"/>
    <property type="evidence" value="ECO:0007669"/>
    <property type="project" value="TreeGrafter"/>
</dbReference>
<protein>
    <recommendedName>
        <fullName evidence="4">Large ribosomal subunit protein uL3m</fullName>
    </recommendedName>
    <alternativeName>
        <fullName evidence="5">39S ribosomal protein L3, mitochondrial</fullName>
    </alternativeName>
</protein>
<keyword evidence="3" id="KW-0687">Ribonucleoprotein</keyword>
<evidence type="ECO:0000256" key="2">
    <source>
        <dbReference type="ARBA" id="ARBA00022980"/>
    </source>
</evidence>
<evidence type="ECO:0000256" key="4">
    <source>
        <dbReference type="ARBA" id="ARBA00035209"/>
    </source>
</evidence>
<dbReference type="SUPFAM" id="SSF50447">
    <property type="entry name" value="Translation proteins"/>
    <property type="match status" value="1"/>
</dbReference>
<dbReference type="Pfam" id="PF00297">
    <property type="entry name" value="Ribosomal_L3"/>
    <property type="match status" value="1"/>
</dbReference>
<dbReference type="InterPro" id="IPR009000">
    <property type="entry name" value="Transl_B-barrel_sf"/>
</dbReference>
<dbReference type="InterPro" id="IPR019927">
    <property type="entry name" value="Ribosomal_uL3_bac/org-type"/>
</dbReference>
<dbReference type="CTD" id="11222"/>
<proteinExistence type="inferred from homology"/>
<evidence type="ECO:0000256" key="1">
    <source>
        <dbReference type="ARBA" id="ARBA00006540"/>
    </source>
</evidence>
<dbReference type="PANTHER" id="PTHR11229:SF8">
    <property type="entry name" value="LARGE RIBOSOMAL SUBUNIT PROTEIN UL3M"/>
    <property type="match status" value="1"/>
</dbReference>
<evidence type="ECO:0000256" key="6">
    <source>
        <dbReference type="SAM" id="MobiDB-lite"/>
    </source>
</evidence>
<evidence type="ECO:0000256" key="5">
    <source>
        <dbReference type="ARBA" id="ARBA00035396"/>
    </source>
</evidence>
<feature type="region of interest" description="Disordered" evidence="6">
    <location>
        <begin position="243"/>
        <end position="263"/>
    </location>
</feature>
<dbReference type="RefSeq" id="XP_018495153.1">
    <property type="nucleotide sequence ID" value="XM_018639637.1"/>
</dbReference>